<evidence type="ECO:0000313" key="1">
    <source>
        <dbReference type="EMBL" id="MXU82835.1"/>
    </source>
</evidence>
<proteinExistence type="predicted"/>
<sequence length="71" mass="7950">MFPQQSFFSTLILRAPVRAHSANLNCSSTPAQTPRLLCDHTTAGRLLESFAQMGIATQGLIYDRHERLFQS</sequence>
<name>A0A6B0U2W1_IXORI</name>
<protein>
    <submittedName>
        <fullName evidence="1">Putative secreted protein</fullName>
    </submittedName>
</protein>
<accession>A0A6B0U2W1</accession>
<dbReference type="AlphaFoldDB" id="A0A6B0U2W1"/>
<reference evidence="1" key="1">
    <citation type="submission" date="2019-12" db="EMBL/GenBank/DDBJ databases">
        <title>An insight into the sialome of adult female Ixodes ricinus ticks feeding for 6 days.</title>
        <authorList>
            <person name="Perner J."/>
            <person name="Ribeiro J.M.C."/>
        </authorList>
    </citation>
    <scope>NUCLEOTIDE SEQUENCE</scope>
    <source>
        <strain evidence="1">Semi-engorged</strain>
        <tissue evidence="1">Salivary glands</tissue>
    </source>
</reference>
<organism evidence="1">
    <name type="scientific">Ixodes ricinus</name>
    <name type="common">Common tick</name>
    <name type="synonym">Acarus ricinus</name>
    <dbReference type="NCBI Taxonomy" id="34613"/>
    <lineage>
        <taxon>Eukaryota</taxon>
        <taxon>Metazoa</taxon>
        <taxon>Ecdysozoa</taxon>
        <taxon>Arthropoda</taxon>
        <taxon>Chelicerata</taxon>
        <taxon>Arachnida</taxon>
        <taxon>Acari</taxon>
        <taxon>Parasitiformes</taxon>
        <taxon>Ixodida</taxon>
        <taxon>Ixodoidea</taxon>
        <taxon>Ixodidae</taxon>
        <taxon>Ixodinae</taxon>
        <taxon>Ixodes</taxon>
    </lineage>
</organism>
<dbReference type="EMBL" id="GIFC01000752">
    <property type="protein sequence ID" value="MXU82835.1"/>
    <property type="molecule type" value="Transcribed_RNA"/>
</dbReference>